<dbReference type="PANTHER" id="PTHR46791:SF5">
    <property type="entry name" value="CLR5 DOMAIN-CONTAINING PROTEIN-RELATED"/>
    <property type="match status" value="1"/>
</dbReference>
<evidence type="ECO:0000313" key="2">
    <source>
        <dbReference type="Proteomes" id="UP001152320"/>
    </source>
</evidence>
<name>A0A9Q1HJG2_HOLLE</name>
<gene>
    <name evidence="1" type="ORF">HOLleu_01848</name>
</gene>
<accession>A0A9Q1HJG2</accession>
<dbReference type="OrthoDB" id="2686689at2759"/>
<dbReference type="PANTHER" id="PTHR46791">
    <property type="entry name" value="EXPRESSED PROTEIN"/>
    <property type="match status" value="1"/>
</dbReference>
<keyword evidence="2" id="KW-1185">Reference proteome</keyword>
<comment type="caution">
    <text evidence="1">The sequence shown here is derived from an EMBL/GenBank/DDBJ whole genome shotgun (WGS) entry which is preliminary data.</text>
</comment>
<reference evidence="1" key="1">
    <citation type="submission" date="2021-10" db="EMBL/GenBank/DDBJ databases">
        <title>Tropical sea cucumber genome reveals ecological adaptation and Cuvierian tubules defense mechanism.</title>
        <authorList>
            <person name="Chen T."/>
        </authorList>
    </citation>
    <scope>NUCLEOTIDE SEQUENCE</scope>
    <source>
        <strain evidence="1">Nanhai2018</strain>
        <tissue evidence="1">Muscle</tissue>
    </source>
</reference>
<proteinExistence type="predicted"/>
<evidence type="ECO:0000313" key="1">
    <source>
        <dbReference type="EMBL" id="KAJ8049214.1"/>
    </source>
</evidence>
<dbReference type="AlphaFoldDB" id="A0A9Q1HJG2"/>
<sequence length="244" mass="27736">MPPVNRNEPDVNVFLNSMLRFYAQASNANARNLNEVEYYNRHAADYLDSIQTLAVRAEELASHSGDDSFVTLANDILHIVDIVQALVGRLEQQQMQCEMTEGTPPFTCPTMRNIGPGRPKFIITQEQLEYLRELGFKWQKISELLGVSARTVRNVRHELGMAVGSNHDNISDLEVDREVRNVLAVNTRCGQTRMRGALMARGWRIQVSRIRASLQRVDPVGVALRRRHSIARRTYNVPAPNSLW</sequence>
<protein>
    <submittedName>
        <fullName evidence="1">Uncharacterized protein</fullName>
    </submittedName>
</protein>
<dbReference type="EMBL" id="JAIZAY010000001">
    <property type="protein sequence ID" value="KAJ8049214.1"/>
    <property type="molecule type" value="Genomic_DNA"/>
</dbReference>
<organism evidence="1 2">
    <name type="scientific">Holothuria leucospilota</name>
    <name type="common">Black long sea cucumber</name>
    <name type="synonym">Mertensiothuria leucospilota</name>
    <dbReference type="NCBI Taxonomy" id="206669"/>
    <lineage>
        <taxon>Eukaryota</taxon>
        <taxon>Metazoa</taxon>
        <taxon>Echinodermata</taxon>
        <taxon>Eleutherozoa</taxon>
        <taxon>Echinozoa</taxon>
        <taxon>Holothuroidea</taxon>
        <taxon>Aspidochirotacea</taxon>
        <taxon>Aspidochirotida</taxon>
        <taxon>Holothuriidae</taxon>
        <taxon>Holothuria</taxon>
    </lineage>
</organism>
<dbReference type="Proteomes" id="UP001152320">
    <property type="component" value="Chromosome 1"/>
</dbReference>